<dbReference type="GO" id="GO:0047661">
    <property type="term" value="F:amino-acid racemase activity"/>
    <property type="evidence" value="ECO:0007669"/>
    <property type="project" value="InterPro"/>
</dbReference>
<dbReference type="Pfam" id="PF01177">
    <property type="entry name" value="Asp_Glu_race"/>
    <property type="match status" value="2"/>
</dbReference>
<evidence type="ECO:0000256" key="1">
    <source>
        <dbReference type="ARBA" id="ARBA00038414"/>
    </source>
</evidence>
<gene>
    <name evidence="2" type="ORF">PV11_10029</name>
</gene>
<dbReference type="STRING" id="1016849.A0A0D1VQD6"/>
<dbReference type="Gene3D" id="3.40.50.12500">
    <property type="match status" value="2"/>
</dbReference>
<evidence type="ECO:0008006" key="4">
    <source>
        <dbReference type="Google" id="ProtNLM"/>
    </source>
</evidence>
<dbReference type="HOGENOM" id="CLU_053002_1_1_1"/>
<dbReference type="OrthoDB" id="412018at2759"/>
<proteinExistence type="inferred from homology"/>
<evidence type="ECO:0000313" key="3">
    <source>
        <dbReference type="Proteomes" id="UP000053599"/>
    </source>
</evidence>
<dbReference type="AlphaFoldDB" id="A0A0D1VQD6"/>
<dbReference type="PANTHER" id="PTHR28047">
    <property type="entry name" value="PROTEIN DCG1"/>
    <property type="match status" value="1"/>
</dbReference>
<protein>
    <recommendedName>
        <fullName evidence="4">DCG1-like protein</fullName>
    </recommendedName>
</protein>
<dbReference type="Proteomes" id="UP000053599">
    <property type="component" value="Unassembled WGS sequence"/>
</dbReference>
<dbReference type="InterPro" id="IPR052186">
    <property type="entry name" value="Hydantoin_racemase-like"/>
</dbReference>
<evidence type="ECO:0000313" key="2">
    <source>
        <dbReference type="EMBL" id="KIV78300.1"/>
    </source>
</evidence>
<accession>A0A0D1VQD6</accession>
<name>A0A0D1VQD6_9EURO</name>
<comment type="similarity">
    <text evidence="1">Belongs to the HyuE racemase family.</text>
</comment>
<reference evidence="2 3" key="1">
    <citation type="submission" date="2015-01" db="EMBL/GenBank/DDBJ databases">
        <title>The Genome Sequence of Exophiala sideris CBS121828.</title>
        <authorList>
            <consortium name="The Broad Institute Genomics Platform"/>
            <person name="Cuomo C."/>
            <person name="de Hoog S."/>
            <person name="Gorbushina A."/>
            <person name="Stielow B."/>
            <person name="Teixiera M."/>
            <person name="Abouelleil A."/>
            <person name="Chapman S.B."/>
            <person name="Priest M."/>
            <person name="Young S.K."/>
            <person name="Wortman J."/>
            <person name="Nusbaum C."/>
            <person name="Birren B."/>
        </authorList>
    </citation>
    <scope>NUCLEOTIDE SEQUENCE [LARGE SCALE GENOMIC DNA]</scope>
    <source>
        <strain evidence="2 3">CBS 121828</strain>
    </source>
</reference>
<dbReference type="EMBL" id="KN846954">
    <property type="protein sequence ID" value="KIV78300.1"/>
    <property type="molecule type" value="Genomic_DNA"/>
</dbReference>
<sequence>MAAPIRILIINPNTSKHMTEALKPVVESLNFPSKVKFTFFTSPSPGIASIDSPEDASKSAEICLPRLDPFLHEHHAFLVACYSQHPLVPALKEKCAKLAASHAACKKNFIRIRAEDVPSEVHKPSVARKYVTGIFEASVMASLAFVPDDAGFGIVSTGKIWEEALQNAVDELFGAKDSARFYGCETTGLNASELHDLPAEEVRVKMMDATKRLLRRGMTQTGEKDSKVKAICLGCAGMVGLDSAVRSACVEELGEEAGGAVCIVDGVKAGVGALYGLVKGLGQYW</sequence>
<dbReference type="InterPro" id="IPR015942">
    <property type="entry name" value="Asp/Glu/hydantoin_racemase"/>
</dbReference>
<dbReference type="PANTHER" id="PTHR28047:SF5">
    <property type="entry name" value="PROTEIN DCG1"/>
    <property type="match status" value="1"/>
</dbReference>
<organism evidence="2 3">
    <name type="scientific">Exophiala sideris</name>
    <dbReference type="NCBI Taxonomy" id="1016849"/>
    <lineage>
        <taxon>Eukaryota</taxon>
        <taxon>Fungi</taxon>
        <taxon>Dikarya</taxon>
        <taxon>Ascomycota</taxon>
        <taxon>Pezizomycotina</taxon>
        <taxon>Eurotiomycetes</taxon>
        <taxon>Chaetothyriomycetidae</taxon>
        <taxon>Chaetothyriales</taxon>
        <taxon>Herpotrichiellaceae</taxon>
        <taxon>Exophiala</taxon>
    </lineage>
</organism>
<dbReference type="InterPro" id="IPR053714">
    <property type="entry name" value="Iso_Racemase_Enz_sf"/>
</dbReference>